<proteinExistence type="predicted"/>
<dbReference type="EMBL" id="BOMN01000086">
    <property type="protein sequence ID" value="GIE22836.1"/>
    <property type="molecule type" value="Genomic_DNA"/>
</dbReference>
<protein>
    <submittedName>
        <fullName evidence="1">Uncharacterized protein</fullName>
    </submittedName>
</protein>
<reference evidence="1 2" key="1">
    <citation type="submission" date="2021-01" db="EMBL/GenBank/DDBJ databases">
        <title>Whole genome shotgun sequence of Actinoplanes humidus NBRC 14915.</title>
        <authorList>
            <person name="Komaki H."/>
            <person name="Tamura T."/>
        </authorList>
    </citation>
    <scope>NUCLEOTIDE SEQUENCE [LARGE SCALE GENOMIC DNA]</scope>
    <source>
        <strain evidence="1 2">NBRC 14915</strain>
    </source>
</reference>
<evidence type="ECO:0000313" key="1">
    <source>
        <dbReference type="EMBL" id="GIE22836.1"/>
    </source>
</evidence>
<sequence length="234" mass="25511">MLGGGVAAAAGLGAGRHWDLSGFTTVVGDGVYAATGQDPVTDADIALENYGTYSRLRANVLNRGVMAHGISYASRSGSRMMRVTHRAGFSFRLPYLPSQAGGDLNAQTVEGGLFVWDGGLDHGTAFQWVLNPWVDTFGQVMAWTGDSWTPAGYLRPDTAWHTVNFTVDPVRLRVRLAVDGHRLPAPYSRTPKTGWGSVVTARLQAEAISLWPGENATWAPQHEVDLRDWTWRRT</sequence>
<accession>A0ABQ3ZW50</accession>
<name>A0ABQ3ZW50_9ACTN</name>
<keyword evidence="2" id="KW-1185">Reference proteome</keyword>
<organism evidence="1 2">
    <name type="scientific">Winogradskya humida</name>
    <dbReference type="NCBI Taxonomy" id="113566"/>
    <lineage>
        <taxon>Bacteria</taxon>
        <taxon>Bacillati</taxon>
        <taxon>Actinomycetota</taxon>
        <taxon>Actinomycetes</taxon>
        <taxon>Micromonosporales</taxon>
        <taxon>Micromonosporaceae</taxon>
        <taxon>Winogradskya</taxon>
    </lineage>
</organism>
<dbReference type="Proteomes" id="UP000603200">
    <property type="component" value="Unassembled WGS sequence"/>
</dbReference>
<gene>
    <name evidence="1" type="ORF">Ahu01nite_059380</name>
</gene>
<comment type="caution">
    <text evidence="1">The sequence shown here is derived from an EMBL/GenBank/DDBJ whole genome shotgun (WGS) entry which is preliminary data.</text>
</comment>
<evidence type="ECO:0000313" key="2">
    <source>
        <dbReference type="Proteomes" id="UP000603200"/>
    </source>
</evidence>